<dbReference type="FunFam" id="2.60.40.10:FF:000889">
    <property type="entry name" value="fibrocystin isoform X1"/>
    <property type="match status" value="1"/>
</dbReference>
<dbReference type="PANTHER" id="PTHR46769:SF1">
    <property type="entry name" value="FIBROCYSTIN"/>
    <property type="match status" value="1"/>
</dbReference>
<dbReference type="GeneID" id="105304809"/>
<dbReference type="PANTHER" id="PTHR46769">
    <property type="entry name" value="POLYCYSTIC KIDNEY AND HEPATIC DISEASE 1 (AUTOSOMAL RECESSIVE)-LIKE 1"/>
    <property type="match status" value="1"/>
</dbReference>
<dbReference type="Pfam" id="PF01833">
    <property type="entry name" value="TIG"/>
    <property type="match status" value="8"/>
</dbReference>
<feature type="domain" description="PA14" evidence="3">
    <location>
        <begin position="94"/>
        <end position="269"/>
    </location>
</feature>
<dbReference type="FunFam" id="2.60.40.10:FF:002082">
    <property type="entry name" value="PKHD1, fibrocystin/polyductin"/>
    <property type="match status" value="1"/>
</dbReference>
<dbReference type="InterPro" id="IPR014756">
    <property type="entry name" value="Ig_E-set"/>
</dbReference>
<dbReference type="InterPro" id="IPR002909">
    <property type="entry name" value="IPT_dom"/>
</dbReference>
<dbReference type="CDD" id="cd00102">
    <property type="entry name" value="IPT"/>
    <property type="match status" value="1"/>
</dbReference>
<name>A0A6P6BTL0_PTEVA</name>
<dbReference type="FunFam" id="2.60.40.10:FF:001171">
    <property type="entry name" value="PKHD1, fibrocystin/polyductin"/>
    <property type="match status" value="1"/>
</dbReference>
<keyword evidence="1" id="KW-0732">Signal</keyword>
<evidence type="ECO:0000259" key="3">
    <source>
        <dbReference type="PROSITE" id="PS51820"/>
    </source>
</evidence>
<feature type="region of interest" description="Disordered" evidence="2">
    <location>
        <begin position="440"/>
        <end position="463"/>
    </location>
</feature>
<accession>A0A6P6BTL0</accession>
<dbReference type="Gene3D" id="2.60.40.10">
    <property type="entry name" value="Immunoglobulins"/>
    <property type="match status" value="5"/>
</dbReference>
<dbReference type="FunFam" id="2.60.40.10:FF:000871">
    <property type="entry name" value="PKHD1, fibrocystin/polyductin"/>
    <property type="match status" value="1"/>
</dbReference>
<dbReference type="InterPro" id="IPR052387">
    <property type="entry name" value="Fibrocystin"/>
</dbReference>
<reference evidence="5" key="1">
    <citation type="submission" date="2025-08" db="UniProtKB">
        <authorList>
            <consortium name="RefSeq"/>
        </authorList>
    </citation>
    <scope>IDENTIFICATION</scope>
    <source>
        <tissue evidence="5">Kidney</tissue>
    </source>
</reference>
<evidence type="ECO:0000256" key="2">
    <source>
        <dbReference type="SAM" id="MobiDB-lite"/>
    </source>
</evidence>
<dbReference type="CDD" id="cd00603">
    <property type="entry name" value="IPT_PCSR"/>
    <property type="match status" value="5"/>
</dbReference>
<dbReference type="InterPro" id="IPR013783">
    <property type="entry name" value="Ig-like_fold"/>
</dbReference>
<dbReference type="FunFam" id="2.60.40.10:FF:001444">
    <property type="entry name" value="PKHD1, fibrocystin/polyductin"/>
    <property type="match status" value="1"/>
</dbReference>
<dbReference type="PROSITE" id="PS51820">
    <property type="entry name" value="PA14"/>
    <property type="match status" value="1"/>
</dbReference>
<dbReference type="InterPro" id="IPR037524">
    <property type="entry name" value="PA14/GLEYA"/>
</dbReference>
<gene>
    <name evidence="5" type="primary">LOC105304809</name>
</gene>
<evidence type="ECO:0000256" key="1">
    <source>
        <dbReference type="ARBA" id="ARBA00022729"/>
    </source>
</evidence>
<feature type="compositionally biased region" description="Polar residues" evidence="2">
    <location>
        <begin position="451"/>
        <end position="462"/>
    </location>
</feature>
<dbReference type="SUPFAM" id="SSF56988">
    <property type="entry name" value="Anthrax protective antigen"/>
    <property type="match status" value="1"/>
</dbReference>
<evidence type="ECO:0000313" key="5">
    <source>
        <dbReference type="RefSeq" id="XP_023378417.1"/>
    </source>
</evidence>
<protein>
    <submittedName>
        <fullName evidence="5">Fibrocystin isoform X7</fullName>
    </submittedName>
</protein>
<dbReference type="RefSeq" id="XP_023378417.1">
    <property type="nucleotide sequence ID" value="XM_023522649.1"/>
</dbReference>
<dbReference type="Proteomes" id="UP000515202">
    <property type="component" value="Unplaced"/>
</dbReference>
<organism evidence="4 5">
    <name type="scientific">Pteropus vampyrus</name>
    <name type="common">Large flying fox</name>
    <dbReference type="NCBI Taxonomy" id="132908"/>
    <lineage>
        <taxon>Eukaryota</taxon>
        <taxon>Metazoa</taxon>
        <taxon>Chordata</taxon>
        <taxon>Craniata</taxon>
        <taxon>Vertebrata</taxon>
        <taxon>Euteleostomi</taxon>
        <taxon>Mammalia</taxon>
        <taxon>Eutheria</taxon>
        <taxon>Laurasiatheria</taxon>
        <taxon>Chiroptera</taxon>
        <taxon>Yinpterochiroptera</taxon>
        <taxon>Pteropodoidea</taxon>
        <taxon>Pteropodidae</taxon>
        <taxon>Pteropodinae</taxon>
        <taxon>Pteropus</taxon>
    </lineage>
</organism>
<proteinExistence type="predicted"/>
<dbReference type="SMART" id="SM00429">
    <property type="entry name" value="IPT"/>
    <property type="match status" value="5"/>
</dbReference>
<keyword evidence="4" id="KW-1185">Reference proteome</keyword>
<dbReference type="SUPFAM" id="SSF81296">
    <property type="entry name" value="E set domains"/>
    <property type="match status" value="6"/>
</dbReference>
<sequence>MVLGLCSAAWKATILAPRMLVFPYLTKEKILSVFPETGSLGGRTDITITGDFFDIPAQVTISGIPCDVRHVSPRKIECTTRAPGQGARLTAPQAGNRGLLFEVGYAAEGLDLTEATPGYMRQIVPNASSPFGFWSKEGQPFRARLSGFFVAPETNNYTFWIQADSQASLYFSRSEDPRSKMVTVSGRGNFFLTWDNVSSQPISANATAHQIQTAIEELLAVKCQLEPLSANILLQLGFEQGSEGFSCDGHLTSGTEPFCGRFSLYQPRYLILRPPAAQKGYRLDQYTHLCIAYKDRMHKILKLIVSFTIGLQSIIKKNITCDWSLMGTSSESWQFTCTDLWKTCVHPSAYFQVLLKNSPVVVHRIDLLPLAQETGAFYMDEIIIADTNLTVSQADSGTARPGGNLVESVSVVGSPPVYNVTSWLAGCGPELPLITASSVPTEEAEEGSRKVQVTTQRLQRTSPPVGGHFRIQLSNTVIPGKDVPVNISASHLCQLLQNNTDDFTSRYLNVHDFTVMEDLKSCYEHVWTISWSTQVGDLPNFIRVSGENLTGVNPAATTRVVYDGGVFLAPIFGDMLVTANPCTQVVVRVNDIPAYCSGSCSFQYLEGSTPWVHSLWYSLDGDINLLVYITGTSFSGDSQAFQITVNKSNCKVIFSNQTNVVCQTNLLPVGVHRMSMFVRPFGRAINASGEGLFLNVEPRLDAVDPSRAAETGGLWATIRGSSLEDISLVLFGSQSCAINITTSNSQRIQCRVPPRGKDGPIVNVTVIRGDHSAVLPMAFTYVSSLNPVIMSLSRNRSNIAGGEILFIGMALLVDYTNLDVEVYIKDTLAWVHAKTAQGLEVVLPPLPAGLHRISVSINGVDIYSAGVDLHIQYITEVFSIEPCCGSLLGGTILSISGIGFSREPGLVWVLVGNQSCNIVNLAETHIWCETSPASLPPEADILTVPAPVEVWVGNLSITQGPAPSLVGKGFTFTYEVATTPVVTAVRGEITNSSLRLYVEGNNLSNSVILLGDLNCSLETQSFRGNTSLSGCSFPLHGLEAGVYPLRIRQKQMGFANMSAAPQQLVMTPWITTISPTNGSACGGTVLMVRGLALNSRRRSVQVYLSGPFTCVILSLGAQMVLCQIKPVGDSLPGASFTLNITILVNGLPSECHGNCTLFLKEETTPVVDALTTDINGSLTTVLIRGQRLGTTADEPMVYLDDHLPCIVTFFNASHVACQISDLTPGLHYLSAVHTSNGYACSGNVSRHFYILPRVFHYFPKNFSIYGGGLLTIEGTALRGQNSTVVYLGQQACLTVSISTELLQCFVPAGHGSVVLDIEIDGLLYQMGVVGYSNAFTPELLSVSHADGILTLVVAHISGAVNVDIFIGMSPCVGVSGNSTVLQCVVPFLPAGEYQIRGYDRTRGWASSALAFTSSVSITAVTENFGCLGGRIVHVFGAGFSPGNISAAVCGFPCQVLANATVSAFSCLVRPLDVSLASLCDLKHEEESCETSSLTYVRCDLTVSVGTERLPESWPYLYICEESSQCHFAPDHWMESVFSTFSGLFISPKVERDEVLIYNSSCNITMETEAKMECETPNQPITAKITEIRKSRGQNTQVLRHALEIKNNVERDPTFRG</sequence>
<evidence type="ECO:0000313" key="4">
    <source>
        <dbReference type="Proteomes" id="UP000515202"/>
    </source>
</evidence>